<dbReference type="Proteomes" id="UP000199347">
    <property type="component" value="Unassembled WGS sequence"/>
</dbReference>
<accession>A0A1G5MW41</accession>
<reference evidence="2" key="1">
    <citation type="submission" date="2016-10" db="EMBL/GenBank/DDBJ databases">
        <authorList>
            <person name="Varghese N."/>
            <person name="Submissions S."/>
        </authorList>
    </citation>
    <scope>NUCLEOTIDE SEQUENCE [LARGE SCALE GENOMIC DNA]</scope>
    <source>
        <strain evidence="2">DSM 2698</strain>
    </source>
</reference>
<evidence type="ECO:0000313" key="1">
    <source>
        <dbReference type="EMBL" id="SCZ29313.1"/>
    </source>
</evidence>
<name>A0A1G5MW41_AFIMA</name>
<keyword evidence="2" id="KW-1185">Reference proteome</keyword>
<sequence>MPSGKNDADLQAVYTMRINRLSPPVGRSGYGGPISAERRDGSIINKSLASFARFGSID</sequence>
<gene>
    <name evidence="1" type="ORF">SAMN03080610_01115</name>
</gene>
<dbReference type="EMBL" id="FMVW01000002">
    <property type="protein sequence ID" value="SCZ29313.1"/>
    <property type="molecule type" value="Genomic_DNA"/>
</dbReference>
<dbReference type="AlphaFoldDB" id="A0A1G5MW41"/>
<proteinExistence type="predicted"/>
<organism evidence="1 2">
    <name type="scientific">Afifella marina DSM 2698</name>
    <dbReference type="NCBI Taxonomy" id="1120955"/>
    <lineage>
        <taxon>Bacteria</taxon>
        <taxon>Pseudomonadati</taxon>
        <taxon>Pseudomonadota</taxon>
        <taxon>Alphaproteobacteria</taxon>
        <taxon>Hyphomicrobiales</taxon>
        <taxon>Afifellaceae</taxon>
        <taxon>Afifella</taxon>
    </lineage>
</organism>
<protein>
    <submittedName>
        <fullName evidence="1">Uncharacterized protein</fullName>
    </submittedName>
</protein>
<evidence type="ECO:0000313" key="2">
    <source>
        <dbReference type="Proteomes" id="UP000199347"/>
    </source>
</evidence>
<dbReference type="STRING" id="1120955.SAMN03080610_01115"/>